<evidence type="ECO:0000313" key="3">
    <source>
        <dbReference type="Proteomes" id="UP000070720"/>
    </source>
</evidence>
<proteinExistence type="predicted"/>
<evidence type="ECO:0000313" key="2">
    <source>
        <dbReference type="EnsemblFungi" id="CEF72185"/>
    </source>
</evidence>
<gene>
    <name evidence="1" type="ORF">FGRAMPH1_01T00767</name>
</gene>
<dbReference type="Proteomes" id="UP000070720">
    <property type="component" value="Chromosome 1"/>
</dbReference>
<reference evidence="2" key="5">
    <citation type="submission" date="2017-01" db="UniProtKB">
        <authorList>
            <consortium name="EnsemblFungi"/>
        </authorList>
    </citation>
    <scope>IDENTIFICATION</scope>
    <source>
        <strain evidence="2">PH-1 / ATCC MYA-4620 / FGSC 9075 / NRRL 31084</strain>
    </source>
</reference>
<reference evidence="2 3" key="1">
    <citation type="journal article" date="2007" name="Science">
        <title>The Fusarium graminearum genome reveals a link between localized polymorphism and pathogen specialization.</title>
        <authorList>
            <person name="Cuomo C.A."/>
            <person name="Gueldener U."/>
            <person name="Xu J.-R."/>
            <person name="Trail F."/>
            <person name="Turgeon B.G."/>
            <person name="Di Pietro A."/>
            <person name="Walton J.D."/>
            <person name="Ma L.-J."/>
            <person name="Baker S.E."/>
            <person name="Rep M."/>
            <person name="Adam G."/>
            <person name="Antoniw J."/>
            <person name="Baldwin T."/>
            <person name="Calvo S.E."/>
            <person name="Chang Y.-L."/>
            <person name="DeCaprio D."/>
            <person name="Gale L.R."/>
            <person name="Gnerre S."/>
            <person name="Goswami R.S."/>
            <person name="Hammond-Kosack K."/>
            <person name="Harris L.J."/>
            <person name="Hilburn K."/>
            <person name="Kennell J.C."/>
            <person name="Kroken S."/>
            <person name="Magnuson J.K."/>
            <person name="Mannhaupt G."/>
            <person name="Mauceli E.W."/>
            <person name="Mewes H.-W."/>
            <person name="Mitterbauer R."/>
            <person name="Muehlbauer G."/>
            <person name="Muensterkoetter M."/>
            <person name="Nelson D."/>
            <person name="O'Donnell K."/>
            <person name="Ouellet T."/>
            <person name="Qi W."/>
            <person name="Quesneville H."/>
            <person name="Roncero M.I.G."/>
            <person name="Seong K.-Y."/>
            <person name="Tetko I.V."/>
            <person name="Urban M."/>
            <person name="Waalwijk C."/>
            <person name="Ward T.J."/>
            <person name="Yao J."/>
            <person name="Birren B.W."/>
            <person name="Kistler H.C."/>
        </authorList>
    </citation>
    <scope>NUCLEOTIDE SEQUENCE [LARGE SCALE GENOMIC DNA]</scope>
    <source>
        <strain evidence="3">ATCC MYA-4620 / CBS 123657 / FGSC 9075 / NRRL 31084 / PH-1</strain>
        <strain evidence="2">PH-1 / ATCC MYA-4620 / FGSC 9075 / NRRL 31084</strain>
    </source>
</reference>
<reference evidence="2 3" key="2">
    <citation type="journal article" date="2010" name="Nature">
        <title>Comparative genomics reveals mobile pathogenicity chromosomes in Fusarium.</title>
        <authorList>
            <person name="Ma L.J."/>
            <person name="van der Does H.C."/>
            <person name="Borkovich K.A."/>
            <person name="Coleman J.J."/>
            <person name="Daboussi M.J."/>
            <person name="Di Pietro A."/>
            <person name="Dufresne M."/>
            <person name="Freitag M."/>
            <person name="Grabherr M."/>
            <person name="Henrissat B."/>
            <person name="Houterman P.M."/>
            <person name="Kang S."/>
            <person name="Shim W.B."/>
            <person name="Woloshuk C."/>
            <person name="Xie X."/>
            <person name="Xu J.R."/>
            <person name="Antoniw J."/>
            <person name="Baker S.E."/>
            <person name="Bluhm B.H."/>
            <person name="Breakspear A."/>
            <person name="Brown D.W."/>
            <person name="Butchko R.A."/>
            <person name="Chapman S."/>
            <person name="Coulson R."/>
            <person name="Coutinho P.M."/>
            <person name="Danchin E.G."/>
            <person name="Diener A."/>
            <person name="Gale L.R."/>
            <person name="Gardiner D.M."/>
            <person name="Goff S."/>
            <person name="Hammond-Kosack K.E."/>
            <person name="Hilburn K."/>
            <person name="Hua-Van A."/>
            <person name="Jonkers W."/>
            <person name="Kazan K."/>
            <person name="Kodira C.D."/>
            <person name="Koehrsen M."/>
            <person name="Kumar L."/>
            <person name="Lee Y.H."/>
            <person name="Li L."/>
            <person name="Manners J.M."/>
            <person name="Miranda-Saavedra D."/>
            <person name="Mukherjee M."/>
            <person name="Park G."/>
            <person name="Park J."/>
            <person name="Park S.Y."/>
            <person name="Proctor R.H."/>
            <person name="Regev A."/>
            <person name="Ruiz-Roldan M.C."/>
            <person name="Sain D."/>
            <person name="Sakthikumar S."/>
            <person name="Sykes S."/>
            <person name="Schwartz D.C."/>
            <person name="Turgeon B.G."/>
            <person name="Wapinski I."/>
            <person name="Yoder O."/>
            <person name="Young S."/>
            <person name="Zeng Q."/>
            <person name="Zhou S."/>
            <person name="Galagan J."/>
            <person name="Cuomo C.A."/>
            <person name="Kistler H.C."/>
            <person name="Rep M."/>
        </authorList>
    </citation>
    <scope>GENOME REANNOTATION</scope>
    <source>
        <strain evidence="3">ATCC MYA-4620 / CBS 123657 / FGSC 9075 / NRRL 31084 / PH-1</strain>
        <strain evidence="2">PH-1 / ATCC MYA-4620 / FGSC 9075 / NRRL 31084</strain>
    </source>
</reference>
<sequence length="91" mass="10509">MTGEYEKSTRYLAEAITIPINQLLGTADATDTAYSKTKFNRAIPSTRTPTAFDVFQFVKGPNLFGSYRSSYEFINVNWHMQLRNNCILFQW</sequence>
<reference evidence="1 3" key="4">
    <citation type="journal article" date="2015" name="BMC Genomics">
        <title>The completed genome sequence of the pathogenic ascomycete fungus Fusarium graminearum.</title>
        <authorList>
            <person name="King R."/>
            <person name="Urban M."/>
            <person name="Hammond-Kosack M.C."/>
            <person name="Hassani-Pak K."/>
            <person name="Hammond-Kosack K.E."/>
        </authorList>
    </citation>
    <scope>NUCLEOTIDE SEQUENCE [LARGE SCALE GENOMIC DNA]</scope>
    <source>
        <strain evidence="3">ATCC MYA-4620 / CBS 123657 / FGSC 9075 / NRRL 31084 / PH-1</strain>
        <strain evidence="1">PH-1</strain>
    </source>
</reference>
<keyword evidence="3" id="KW-1185">Reference proteome</keyword>
<dbReference type="InParanoid" id="A0A0E0RLR0"/>
<accession>A0A0E0RLR0</accession>
<protein>
    <submittedName>
        <fullName evidence="1">Chromosome 1, complete genome</fullName>
    </submittedName>
</protein>
<organism evidence="2">
    <name type="scientific">Gibberella zeae (strain ATCC MYA-4620 / CBS 123657 / FGSC 9075 / NRRL 31084 / PH-1)</name>
    <name type="common">Wheat head blight fungus</name>
    <name type="synonym">Fusarium graminearum</name>
    <dbReference type="NCBI Taxonomy" id="229533"/>
    <lineage>
        <taxon>Eukaryota</taxon>
        <taxon>Fungi</taxon>
        <taxon>Dikarya</taxon>
        <taxon>Ascomycota</taxon>
        <taxon>Pezizomycotina</taxon>
        <taxon>Sordariomycetes</taxon>
        <taxon>Hypocreomycetidae</taxon>
        <taxon>Hypocreales</taxon>
        <taxon>Nectriaceae</taxon>
        <taxon>Fusarium</taxon>
    </lineage>
</organism>
<dbReference type="VEuPathDB" id="FungiDB:FGRAMPH1_01G00767"/>
<evidence type="ECO:0000313" key="1">
    <source>
        <dbReference type="EMBL" id="CEF72185.1"/>
    </source>
</evidence>
<dbReference type="EnsemblFungi" id="CEF72185">
    <property type="protein sequence ID" value="CEF72185"/>
    <property type="gene ID" value="FGRRES_15058"/>
</dbReference>
<dbReference type="EMBL" id="HG970332">
    <property type="protein sequence ID" value="CEF72185.1"/>
    <property type="molecule type" value="Genomic_DNA"/>
</dbReference>
<name>A0A0E0RLR0_GIBZE</name>
<reference key="3">
    <citation type="submission" date="2014-02" db="EMBL/GenBank/DDBJ databases">
        <title>A revised Fusarium graminearum genomic reference sequence using whole shotgun re-sequencing.</title>
        <authorList>
            <person name="King R."/>
            <person name="Urban M."/>
            <person name="Hassani-Pak K."/>
            <person name="Hammond-Kosack K."/>
        </authorList>
    </citation>
    <scope>NUCLEOTIDE SEQUENCE</scope>
    <source>
        <strain>PH-1</strain>
    </source>
</reference>
<dbReference type="AlphaFoldDB" id="A0A0E0RLR0"/>